<evidence type="ECO:0000313" key="1">
    <source>
        <dbReference type="EMBL" id="QNT91111.1"/>
    </source>
</evidence>
<proteinExistence type="predicted"/>
<reference evidence="1 2" key="1">
    <citation type="submission" date="2020-04" db="EMBL/GenBank/DDBJ databases">
        <title>Characterization and engineering of Streptomyces griseofuscus DSM40191 as a potential heterologous host for expression of BGCs.</title>
        <authorList>
            <person name="Gren T."/>
            <person name="Whitford C.M."/>
            <person name="Mohite O.S."/>
            <person name="Joergensen T.S."/>
            <person name="Nielsen J.B."/>
            <person name="Lee S.Y."/>
            <person name="Weber T."/>
        </authorList>
    </citation>
    <scope>NUCLEOTIDE SEQUENCE [LARGE SCALE GENOMIC DNA]</scope>
    <source>
        <strain evidence="1 2">DSM 40191</strain>
    </source>
</reference>
<dbReference type="AlphaFoldDB" id="A0A7H1PST1"/>
<evidence type="ECO:0000313" key="2">
    <source>
        <dbReference type="Proteomes" id="UP000516422"/>
    </source>
</evidence>
<dbReference type="KEGG" id="sgf:HEP81_00775"/>
<protein>
    <submittedName>
        <fullName evidence="1">Uncharacterized protein</fullName>
    </submittedName>
</protein>
<name>A0A7H1PST1_9ACTN</name>
<accession>A0A7H1PST1</accession>
<sequence>MKPTYSAYQDLGASHFCYPVTDGTAVGMHSGLTDPEPLADYLQAVSELGDFGHLFTELHLTQARGIITIAPEWAAPDLDTLYGKMQKRERVNKALDLCRASDVNTVMPYFIIGAPTGP</sequence>
<dbReference type="EMBL" id="CP051006">
    <property type="protein sequence ID" value="QNT91111.1"/>
    <property type="molecule type" value="Genomic_DNA"/>
</dbReference>
<gene>
    <name evidence="1" type="ORF">HEP81_00775</name>
</gene>
<dbReference type="Proteomes" id="UP000516422">
    <property type="component" value="Chromosome"/>
</dbReference>
<organism evidence="1 2">
    <name type="scientific">Streptomyces griseofuscus</name>
    <dbReference type="NCBI Taxonomy" id="146922"/>
    <lineage>
        <taxon>Bacteria</taxon>
        <taxon>Bacillati</taxon>
        <taxon>Actinomycetota</taxon>
        <taxon>Actinomycetes</taxon>
        <taxon>Kitasatosporales</taxon>
        <taxon>Streptomycetaceae</taxon>
        <taxon>Streptomyces</taxon>
    </lineage>
</organism>